<dbReference type="PANTHER" id="PTHR46066:SF2">
    <property type="entry name" value="CHITINASE DOMAIN-CONTAINING PROTEIN 1"/>
    <property type="match status" value="1"/>
</dbReference>
<comment type="similarity">
    <text evidence="1">Belongs to the glycosyl hydrolase 18 family.</text>
</comment>
<dbReference type="PROSITE" id="PS51910">
    <property type="entry name" value="GH18_2"/>
    <property type="match status" value="1"/>
</dbReference>
<dbReference type="InterPro" id="IPR011583">
    <property type="entry name" value="Chitinase_II/V-like_cat"/>
</dbReference>
<keyword evidence="5" id="KW-1185">Reference proteome</keyword>
<evidence type="ECO:0000313" key="4">
    <source>
        <dbReference type="EMBL" id="KAL1241802.1"/>
    </source>
</evidence>
<dbReference type="SMART" id="SM00636">
    <property type="entry name" value="Glyco_18"/>
    <property type="match status" value="1"/>
</dbReference>
<dbReference type="Proteomes" id="UP001558632">
    <property type="component" value="Unassembled WGS sequence"/>
</dbReference>
<organism evidence="4 5">
    <name type="scientific">Trichinella spiralis</name>
    <name type="common">Trichina worm</name>
    <dbReference type="NCBI Taxonomy" id="6334"/>
    <lineage>
        <taxon>Eukaryota</taxon>
        <taxon>Metazoa</taxon>
        <taxon>Ecdysozoa</taxon>
        <taxon>Nematoda</taxon>
        <taxon>Enoplea</taxon>
        <taxon>Dorylaimia</taxon>
        <taxon>Trichinellida</taxon>
        <taxon>Trichinellidae</taxon>
        <taxon>Trichinella</taxon>
    </lineage>
</organism>
<dbReference type="EMBL" id="JBEUSY010000240">
    <property type="protein sequence ID" value="KAL1241802.1"/>
    <property type="molecule type" value="Genomic_DNA"/>
</dbReference>
<accession>A0ABR3KQ08</accession>
<evidence type="ECO:0000313" key="5">
    <source>
        <dbReference type="Proteomes" id="UP001558632"/>
    </source>
</evidence>
<dbReference type="InterPro" id="IPR001223">
    <property type="entry name" value="Glyco_hydro18_cat"/>
</dbReference>
<protein>
    <recommendedName>
        <fullName evidence="2">Chitinase domain-containing protein 1</fullName>
    </recommendedName>
</protein>
<dbReference type="Pfam" id="PF00704">
    <property type="entry name" value="Glyco_hydro_18"/>
    <property type="match status" value="1"/>
</dbReference>
<evidence type="ECO:0000256" key="1">
    <source>
        <dbReference type="ARBA" id="ARBA00009336"/>
    </source>
</evidence>
<dbReference type="Gene3D" id="3.10.50.10">
    <property type="match status" value="1"/>
</dbReference>
<reference evidence="4 5" key="1">
    <citation type="submission" date="2024-07" db="EMBL/GenBank/DDBJ databases">
        <title>Enhanced genomic and transcriptomic resources for Trichinella pseudospiralis and T. spiralis underpin the discovery of pronounced molecular differences between stages and species.</title>
        <authorList>
            <person name="Pasi K.K."/>
            <person name="La Rosa G."/>
            <person name="Gomez-Morales M.A."/>
            <person name="Tosini F."/>
            <person name="Sumanam S."/>
            <person name="Young N.D."/>
            <person name="Chang B.C."/>
            <person name="Robin G.B."/>
        </authorList>
    </citation>
    <scope>NUCLEOTIDE SEQUENCE [LARGE SCALE GENOMIC DNA]</scope>
    <source>
        <strain evidence="4">ISS534</strain>
    </source>
</reference>
<sequence length="410" mass="47173">MSSLPISNCINSFVQLIFHFPFVELILSMLLQHLQIVCTLIVASFSNTFFTDEFDQDNISLDELFKEEEDDYITLLETHGRMTFDGPKNFPNPVLAYVTPWNNHGYDIAKWLAPKFTFISPVWLHLVASQGKCSIAGSHDIDQKWIAEVRSNNSAVKVVPRFLLQYKDKITAEYLLSSELFQNICFRNVVEFIQRNGFEGAVLEVISQTVPILTDQKTQNVDLAPLLQLIINFAEYLRRQKKIVILVVPACTPDADQPSLFNETHMQKLSPFIDYVSVMTYDYNRFGKVGINIAPLSWIERCIEMLINSNNNTAEKILMGINFYGYEFDYKVGELEPVIGSRYVEAVKSEKPKFVWDNMTNEHFAVFKWKVINFPNLRVIKAKLNLAIRLNVGVAIWDIGQGLDHFYELL</sequence>
<evidence type="ECO:0000259" key="3">
    <source>
        <dbReference type="PROSITE" id="PS51910"/>
    </source>
</evidence>
<feature type="domain" description="GH18" evidence="3">
    <location>
        <begin position="92"/>
        <end position="410"/>
    </location>
</feature>
<dbReference type="InterPro" id="IPR029070">
    <property type="entry name" value="Chitinase_insertion_sf"/>
</dbReference>
<dbReference type="InterPro" id="IPR017853">
    <property type="entry name" value="GH"/>
</dbReference>
<dbReference type="SUPFAM" id="SSF51445">
    <property type="entry name" value="(Trans)glycosidases"/>
    <property type="match status" value="1"/>
</dbReference>
<comment type="caution">
    <text evidence="4">The sequence shown here is derived from an EMBL/GenBank/DDBJ whole genome shotgun (WGS) entry which is preliminary data.</text>
</comment>
<dbReference type="Gene3D" id="3.20.20.80">
    <property type="entry name" value="Glycosidases"/>
    <property type="match status" value="1"/>
</dbReference>
<gene>
    <name evidence="4" type="ORF">TSPI_00040</name>
</gene>
<name>A0ABR3KQ08_TRISP</name>
<proteinExistence type="inferred from homology"/>
<evidence type="ECO:0000256" key="2">
    <source>
        <dbReference type="ARBA" id="ARBA00040976"/>
    </source>
</evidence>
<dbReference type="PANTHER" id="PTHR46066">
    <property type="entry name" value="CHITINASE DOMAIN-CONTAINING PROTEIN 1 FAMILY MEMBER"/>
    <property type="match status" value="1"/>
</dbReference>